<dbReference type="RefSeq" id="XP_024581857.1">
    <property type="nucleotide sequence ID" value="XM_024716239.1"/>
</dbReference>
<dbReference type="Proteomes" id="UP000054928">
    <property type="component" value="Unassembled WGS sequence"/>
</dbReference>
<accession>A0A0P1AU87</accession>
<evidence type="ECO:0000313" key="4">
    <source>
        <dbReference type="Proteomes" id="UP000054928"/>
    </source>
</evidence>
<dbReference type="FunFam" id="2.60.260.20:FF:000037">
    <property type="entry name" value="DnaJ heat shock protein"/>
    <property type="match status" value="1"/>
</dbReference>
<dbReference type="FunFam" id="1.10.287.110:FF:000106">
    <property type="entry name" value="Putative heat shock protein-like protein"/>
    <property type="match status" value="1"/>
</dbReference>
<dbReference type="GeneID" id="36396835"/>
<evidence type="ECO:0000313" key="3">
    <source>
        <dbReference type="EMBL" id="CEG45488.1"/>
    </source>
</evidence>
<dbReference type="STRING" id="4781.A0A0P1AU87"/>
<keyword evidence="4" id="KW-1185">Reference proteome</keyword>
<dbReference type="GO" id="GO:0051087">
    <property type="term" value="F:protein-folding chaperone binding"/>
    <property type="evidence" value="ECO:0007669"/>
    <property type="project" value="TreeGrafter"/>
</dbReference>
<dbReference type="GO" id="GO:0005829">
    <property type="term" value="C:cytosol"/>
    <property type="evidence" value="ECO:0007669"/>
    <property type="project" value="TreeGrafter"/>
</dbReference>
<sequence length="307" mass="34850">MDYYEVLHVPRGATEQEIKKAYRKLAMKWHPDKNKNNQVEAQYRFQEISEAYDVMSDPERRAVFDQYGYDGLKNGVPDENGDMRDGYAFNERASEDVFNKFFGTSNPFMDFGFGDTQPFASSLRNKGPQKAEPIMADLSCTLEELFLGTSKSVVIARKRLLHDELVDDAKTFLIKIKPGWKAGTKITFDREGNETRTNEPGDVIFQVVQQEHNVFKRDGAHLIFTAKIKLSEALGDYCIEVPTLDSRKLAIPCNEVISPTSEKLIKNEGMPISNQPGSRGDLRIRFSITFPRHLTKLQKTALAKVLG</sequence>
<dbReference type="PANTHER" id="PTHR24078">
    <property type="entry name" value="DNAJ HOMOLOG SUBFAMILY C MEMBER"/>
    <property type="match status" value="1"/>
</dbReference>
<dbReference type="InterPro" id="IPR002939">
    <property type="entry name" value="DnaJ_C"/>
</dbReference>
<protein>
    <submittedName>
        <fullName evidence="3">Dnaj heat shock protein</fullName>
    </submittedName>
</protein>
<dbReference type="AlphaFoldDB" id="A0A0P1AU87"/>
<dbReference type="InterPro" id="IPR001623">
    <property type="entry name" value="DnaJ_domain"/>
</dbReference>
<reference evidence="4" key="1">
    <citation type="submission" date="2014-09" db="EMBL/GenBank/DDBJ databases">
        <authorList>
            <person name="Sharma Rahul"/>
            <person name="Thines Marco"/>
        </authorList>
    </citation>
    <scope>NUCLEOTIDE SEQUENCE [LARGE SCALE GENOMIC DNA]</scope>
</reference>
<evidence type="ECO:0000256" key="1">
    <source>
        <dbReference type="ARBA" id="ARBA00023186"/>
    </source>
</evidence>
<organism evidence="3 4">
    <name type="scientific">Plasmopara halstedii</name>
    <name type="common">Downy mildew of sunflower</name>
    <dbReference type="NCBI Taxonomy" id="4781"/>
    <lineage>
        <taxon>Eukaryota</taxon>
        <taxon>Sar</taxon>
        <taxon>Stramenopiles</taxon>
        <taxon>Oomycota</taxon>
        <taxon>Peronosporomycetes</taxon>
        <taxon>Peronosporales</taxon>
        <taxon>Peronosporaceae</taxon>
        <taxon>Plasmopara</taxon>
    </lineage>
</organism>
<dbReference type="CDD" id="cd10747">
    <property type="entry name" value="DnaJ_C"/>
    <property type="match status" value="1"/>
</dbReference>
<dbReference type="Gene3D" id="2.60.260.20">
    <property type="entry name" value="Urease metallochaperone UreE, N-terminal domain"/>
    <property type="match status" value="2"/>
</dbReference>
<dbReference type="InterPro" id="IPR051339">
    <property type="entry name" value="DnaJ_subfamily_B"/>
</dbReference>
<dbReference type="Pfam" id="PF00226">
    <property type="entry name" value="DnaJ"/>
    <property type="match status" value="1"/>
</dbReference>
<dbReference type="FunFam" id="2.60.260.20:FF:000015">
    <property type="entry name" value="Heat shock protein 40"/>
    <property type="match status" value="1"/>
</dbReference>
<dbReference type="SMART" id="SM00271">
    <property type="entry name" value="DnaJ"/>
    <property type="match status" value="1"/>
</dbReference>
<dbReference type="SUPFAM" id="SSF49493">
    <property type="entry name" value="HSP40/DnaJ peptide-binding domain"/>
    <property type="match status" value="2"/>
</dbReference>
<dbReference type="PRINTS" id="PR00625">
    <property type="entry name" value="JDOMAIN"/>
</dbReference>
<evidence type="ECO:0000259" key="2">
    <source>
        <dbReference type="PROSITE" id="PS50076"/>
    </source>
</evidence>
<dbReference type="InterPro" id="IPR008971">
    <property type="entry name" value="HSP40/DnaJ_pept-bd"/>
</dbReference>
<proteinExistence type="predicted"/>
<dbReference type="InterPro" id="IPR036869">
    <property type="entry name" value="J_dom_sf"/>
</dbReference>
<dbReference type="Pfam" id="PF01556">
    <property type="entry name" value="DnaJ_C"/>
    <property type="match status" value="1"/>
</dbReference>
<name>A0A0P1AU87_PLAHL</name>
<dbReference type="PANTHER" id="PTHR24078:SF553">
    <property type="entry name" value="DNAJ HOMOLOG SUBFAMILY B MEMBER 5"/>
    <property type="match status" value="1"/>
</dbReference>
<dbReference type="GO" id="GO:0006457">
    <property type="term" value="P:protein folding"/>
    <property type="evidence" value="ECO:0007669"/>
    <property type="project" value="InterPro"/>
</dbReference>
<dbReference type="CDD" id="cd06257">
    <property type="entry name" value="DnaJ"/>
    <property type="match status" value="1"/>
</dbReference>
<keyword evidence="3" id="KW-0346">Stress response</keyword>
<dbReference type="PROSITE" id="PS50076">
    <property type="entry name" value="DNAJ_2"/>
    <property type="match status" value="1"/>
</dbReference>
<dbReference type="OrthoDB" id="550424at2759"/>
<dbReference type="GO" id="GO:0051082">
    <property type="term" value="F:unfolded protein binding"/>
    <property type="evidence" value="ECO:0007669"/>
    <property type="project" value="InterPro"/>
</dbReference>
<dbReference type="OMA" id="QKNGNVK"/>
<feature type="domain" description="J" evidence="2">
    <location>
        <begin position="2"/>
        <end position="68"/>
    </location>
</feature>
<dbReference type="EMBL" id="CCYD01001583">
    <property type="protein sequence ID" value="CEG45488.1"/>
    <property type="molecule type" value="Genomic_DNA"/>
</dbReference>
<keyword evidence="1" id="KW-0143">Chaperone</keyword>
<dbReference type="Gene3D" id="1.10.287.110">
    <property type="entry name" value="DnaJ domain"/>
    <property type="match status" value="1"/>
</dbReference>
<dbReference type="SUPFAM" id="SSF46565">
    <property type="entry name" value="Chaperone J-domain"/>
    <property type="match status" value="1"/>
</dbReference>